<name>A0A1E5H4Q7_9ENTE</name>
<dbReference type="Gene3D" id="3.40.50.2300">
    <property type="match status" value="1"/>
</dbReference>
<keyword evidence="2" id="KW-0597">Phosphoprotein</keyword>
<reference evidence="10" key="1">
    <citation type="submission" date="2016-09" db="EMBL/GenBank/DDBJ databases">
        <authorList>
            <person name="Gulvik C.A."/>
        </authorList>
    </citation>
    <scope>NUCLEOTIDE SEQUENCE [LARGE SCALE GENOMIC DNA]</scope>
    <source>
        <strain evidence="10">LMG 8895</strain>
    </source>
</reference>
<evidence type="ECO:0000256" key="3">
    <source>
        <dbReference type="ARBA" id="ARBA00022597"/>
    </source>
</evidence>
<protein>
    <recommendedName>
        <fullName evidence="8">PTS EIIB type-3 domain-containing protein</fullName>
    </recommendedName>
</protein>
<keyword evidence="4" id="KW-0808">Transferase</keyword>
<dbReference type="InterPro" id="IPR013012">
    <property type="entry name" value="PTS_EIIB_3"/>
</dbReference>
<gene>
    <name evidence="9" type="ORF">BCR25_14285</name>
</gene>
<dbReference type="Pfam" id="PF02302">
    <property type="entry name" value="PTS_IIB"/>
    <property type="match status" value="1"/>
</dbReference>
<dbReference type="SUPFAM" id="SSF52794">
    <property type="entry name" value="PTS system IIB component-like"/>
    <property type="match status" value="1"/>
</dbReference>
<keyword evidence="1" id="KW-0813">Transport</keyword>
<dbReference type="Proteomes" id="UP000095094">
    <property type="component" value="Unassembled WGS sequence"/>
</dbReference>
<dbReference type="AlphaFoldDB" id="A0A1E5H4Q7"/>
<evidence type="ECO:0000313" key="10">
    <source>
        <dbReference type="Proteomes" id="UP000095094"/>
    </source>
</evidence>
<evidence type="ECO:0000256" key="4">
    <source>
        <dbReference type="ARBA" id="ARBA00022679"/>
    </source>
</evidence>
<keyword evidence="6" id="KW-0418">Kinase</keyword>
<feature type="domain" description="PTS EIIB type-3" evidence="8">
    <location>
        <begin position="27"/>
        <end position="122"/>
    </location>
</feature>
<dbReference type="EMBL" id="MIJY01000002">
    <property type="protein sequence ID" value="OEG19957.1"/>
    <property type="molecule type" value="Genomic_DNA"/>
</dbReference>
<evidence type="ECO:0000256" key="6">
    <source>
        <dbReference type="ARBA" id="ARBA00022777"/>
    </source>
</evidence>
<dbReference type="PANTHER" id="PTHR34581">
    <property type="entry name" value="PTS SYSTEM N,N'-DIACETYLCHITOBIOSE-SPECIFIC EIIB COMPONENT"/>
    <property type="match status" value="1"/>
</dbReference>
<keyword evidence="10" id="KW-1185">Reference proteome</keyword>
<accession>A0A1E5H4Q7</accession>
<dbReference type="GO" id="GO:0009401">
    <property type="term" value="P:phosphoenolpyruvate-dependent sugar phosphotransferase system"/>
    <property type="evidence" value="ECO:0007669"/>
    <property type="project" value="UniProtKB-KW"/>
</dbReference>
<organism evidence="9 10">
    <name type="scientific">Enterococcus termitis</name>
    <dbReference type="NCBI Taxonomy" id="332950"/>
    <lineage>
        <taxon>Bacteria</taxon>
        <taxon>Bacillati</taxon>
        <taxon>Bacillota</taxon>
        <taxon>Bacilli</taxon>
        <taxon>Lactobacillales</taxon>
        <taxon>Enterococcaceae</taxon>
        <taxon>Enterococcus</taxon>
    </lineage>
</organism>
<dbReference type="GO" id="GO:0008982">
    <property type="term" value="F:protein-N(PI)-phosphohistidine-sugar phosphotransferase activity"/>
    <property type="evidence" value="ECO:0007669"/>
    <property type="project" value="InterPro"/>
</dbReference>
<evidence type="ECO:0000256" key="7">
    <source>
        <dbReference type="PROSITE-ProRule" id="PRU00423"/>
    </source>
</evidence>
<evidence type="ECO:0000256" key="2">
    <source>
        <dbReference type="ARBA" id="ARBA00022553"/>
    </source>
</evidence>
<keyword evidence="3" id="KW-0762">Sugar transport</keyword>
<evidence type="ECO:0000256" key="1">
    <source>
        <dbReference type="ARBA" id="ARBA00022448"/>
    </source>
</evidence>
<comment type="caution">
    <text evidence="9">The sequence shown here is derived from an EMBL/GenBank/DDBJ whole genome shotgun (WGS) entry which is preliminary data.</text>
</comment>
<dbReference type="RefSeq" id="WP_069662224.1">
    <property type="nucleotide sequence ID" value="NZ_JBHUJJ010000001.1"/>
</dbReference>
<proteinExistence type="predicted"/>
<evidence type="ECO:0000256" key="5">
    <source>
        <dbReference type="ARBA" id="ARBA00022683"/>
    </source>
</evidence>
<evidence type="ECO:0000259" key="8">
    <source>
        <dbReference type="PROSITE" id="PS51100"/>
    </source>
</evidence>
<comment type="caution">
    <text evidence="7">Lacks conserved residue(s) required for the propagation of feature annotation.</text>
</comment>
<dbReference type="GO" id="GO:0016301">
    <property type="term" value="F:kinase activity"/>
    <property type="evidence" value="ECO:0007669"/>
    <property type="project" value="UniProtKB-KW"/>
</dbReference>
<dbReference type="InterPro" id="IPR003501">
    <property type="entry name" value="PTS_EIIB_2/3"/>
</dbReference>
<evidence type="ECO:0000313" key="9">
    <source>
        <dbReference type="EMBL" id="OEG19957.1"/>
    </source>
</evidence>
<sequence length="122" mass="13569">MKDFNNQEKQPTAAVSNEASKKKIVIFGITSMSTESSPHTNLLVTKMNNEAKKRKLNVIVQAHSISKLNEKAQEADVLLLSPELYSEAKDIKQRFPEKIVAVIDKKEYGLLDAANILLSVNS</sequence>
<dbReference type="OrthoDB" id="2242627at2"/>
<dbReference type="PANTHER" id="PTHR34581:SF2">
    <property type="entry name" value="PTS SYSTEM N,N'-DIACETYLCHITOBIOSE-SPECIFIC EIIB COMPONENT"/>
    <property type="match status" value="1"/>
</dbReference>
<dbReference type="PROSITE" id="PS51100">
    <property type="entry name" value="PTS_EIIB_TYPE_3"/>
    <property type="match status" value="1"/>
</dbReference>
<keyword evidence="5" id="KW-0598">Phosphotransferase system</keyword>
<dbReference type="InterPro" id="IPR036095">
    <property type="entry name" value="PTS_EIIB-like_sf"/>
</dbReference>
<dbReference type="InterPro" id="IPR051819">
    <property type="entry name" value="PTS_sugar-specific_EIIB"/>
</dbReference>